<keyword evidence="1" id="KW-0472">Membrane</keyword>
<evidence type="ECO:0000313" key="3">
    <source>
        <dbReference type="Proteomes" id="UP000030645"/>
    </source>
</evidence>
<feature type="transmembrane region" description="Helical" evidence="1">
    <location>
        <begin position="175"/>
        <end position="202"/>
    </location>
</feature>
<dbReference type="EMBL" id="KE345788">
    <property type="protein sequence ID" value="EXC16106.1"/>
    <property type="molecule type" value="Genomic_DNA"/>
</dbReference>
<feature type="transmembrane region" description="Helical" evidence="1">
    <location>
        <begin position="113"/>
        <end position="146"/>
    </location>
</feature>
<sequence>MVAQVSWAAVHTANGCGTMAVMEDGSRRRICGMLVVTYESFGASDDARCGMFPVGMWNGDLDPDGITLLLSIFIFSFVVGSYAHFVVIFLRFDCLLCGAMAGLLSLSPPCWRWLLVPFVVFIISLILPPCWCWFMLFSYCVSYVIMEVVSPPFDSINVSHPFIDSMVDGIQLDLILYRVACVPVIWGFVSVNLVNLSTVAVLSDEPYSRSIVMFRVSVFPLCFDTCI</sequence>
<reference evidence="3" key="1">
    <citation type="submission" date="2013-01" db="EMBL/GenBank/DDBJ databases">
        <title>Draft Genome Sequence of a Mulberry Tree, Morus notabilis C.K. Schneid.</title>
        <authorList>
            <person name="He N."/>
            <person name="Zhao S."/>
        </authorList>
    </citation>
    <scope>NUCLEOTIDE SEQUENCE</scope>
</reference>
<evidence type="ECO:0000313" key="2">
    <source>
        <dbReference type="EMBL" id="EXC16106.1"/>
    </source>
</evidence>
<evidence type="ECO:0000256" key="1">
    <source>
        <dbReference type="SAM" id="Phobius"/>
    </source>
</evidence>
<keyword evidence="3" id="KW-1185">Reference proteome</keyword>
<keyword evidence="1" id="KW-1133">Transmembrane helix</keyword>
<feature type="transmembrane region" description="Helical" evidence="1">
    <location>
        <begin position="66"/>
        <end position="92"/>
    </location>
</feature>
<protein>
    <recommendedName>
        <fullName evidence="4">Transmembrane protein</fullName>
    </recommendedName>
</protein>
<evidence type="ECO:0008006" key="4">
    <source>
        <dbReference type="Google" id="ProtNLM"/>
    </source>
</evidence>
<keyword evidence="1" id="KW-0812">Transmembrane</keyword>
<proteinExistence type="predicted"/>
<gene>
    <name evidence="2" type="ORF">L484_016210</name>
</gene>
<dbReference type="AlphaFoldDB" id="W9SLC4"/>
<name>W9SLC4_9ROSA</name>
<accession>W9SLC4</accession>
<organism evidence="2 3">
    <name type="scientific">Morus notabilis</name>
    <dbReference type="NCBI Taxonomy" id="981085"/>
    <lineage>
        <taxon>Eukaryota</taxon>
        <taxon>Viridiplantae</taxon>
        <taxon>Streptophyta</taxon>
        <taxon>Embryophyta</taxon>
        <taxon>Tracheophyta</taxon>
        <taxon>Spermatophyta</taxon>
        <taxon>Magnoliopsida</taxon>
        <taxon>eudicotyledons</taxon>
        <taxon>Gunneridae</taxon>
        <taxon>Pentapetalae</taxon>
        <taxon>rosids</taxon>
        <taxon>fabids</taxon>
        <taxon>Rosales</taxon>
        <taxon>Moraceae</taxon>
        <taxon>Moreae</taxon>
        <taxon>Morus</taxon>
    </lineage>
</organism>
<dbReference type="Proteomes" id="UP000030645">
    <property type="component" value="Unassembled WGS sequence"/>
</dbReference>